<dbReference type="GO" id="GO:1990837">
    <property type="term" value="F:sequence-specific double-stranded DNA binding"/>
    <property type="evidence" value="ECO:0007669"/>
    <property type="project" value="TreeGrafter"/>
</dbReference>
<dbReference type="EMBL" id="JAKMXF010000356">
    <property type="protein sequence ID" value="KAI6646344.1"/>
    <property type="molecule type" value="Genomic_DNA"/>
</dbReference>
<feature type="DNA-binding region" description="Fork-head" evidence="2">
    <location>
        <begin position="63"/>
        <end position="157"/>
    </location>
</feature>
<comment type="subcellular location">
    <subcellularLocation>
        <location evidence="2">Nucleus</location>
    </subcellularLocation>
</comment>
<keyword evidence="5" id="KW-1185">Reference proteome</keyword>
<protein>
    <submittedName>
        <fullName evidence="4">Fork head domain</fullName>
    </submittedName>
</protein>
<accession>A0AAV7JCA3</accession>
<reference evidence="4 5" key="1">
    <citation type="journal article" date="2023" name="BMC Biol.">
        <title>The compact genome of the sponge Oopsacas minuta (Hexactinellida) is lacking key metazoan core genes.</title>
        <authorList>
            <person name="Santini S."/>
            <person name="Schenkelaars Q."/>
            <person name="Jourda C."/>
            <person name="Duchesne M."/>
            <person name="Belahbib H."/>
            <person name="Rocher C."/>
            <person name="Selva M."/>
            <person name="Riesgo A."/>
            <person name="Vervoort M."/>
            <person name="Leys S.P."/>
            <person name="Kodjabachian L."/>
            <person name="Le Bivic A."/>
            <person name="Borchiellini C."/>
            <person name="Claverie J.M."/>
            <person name="Renard E."/>
        </authorList>
    </citation>
    <scope>NUCLEOTIDE SEQUENCE [LARGE SCALE GENOMIC DNA]</scope>
    <source>
        <strain evidence="4">SPO-2</strain>
    </source>
</reference>
<dbReference type="Pfam" id="PF00250">
    <property type="entry name" value="Forkhead"/>
    <property type="match status" value="1"/>
</dbReference>
<dbReference type="Gene3D" id="1.10.10.10">
    <property type="entry name" value="Winged helix-like DNA-binding domain superfamily/Winged helix DNA-binding domain"/>
    <property type="match status" value="1"/>
</dbReference>
<dbReference type="InterPro" id="IPR001766">
    <property type="entry name" value="Fork_head_dom"/>
</dbReference>
<dbReference type="AlphaFoldDB" id="A0AAV7JCA3"/>
<dbReference type="PROSITE" id="PS50039">
    <property type="entry name" value="FORK_HEAD_3"/>
    <property type="match status" value="1"/>
</dbReference>
<feature type="domain" description="Fork-head" evidence="3">
    <location>
        <begin position="63"/>
        <end position="157"/>
    </location>
</feature>
<dbReference type="GO" id="GO:0005634">
    <property type="term" value="C:nucleus"/>
    <property type="evidence" value="ECO:0007669"/>
    <property type="project" value="UniProtKB-SubCell"/>
</dbReference>
<dbReference type="InterPro" id="IPR036388">
    <property type="entry name" value="WH-like_DNA-bd_sf"/>
</dbReference>
<gene>
    <name evidence="4" type="ORF">LOD99_9296</name>
</gene>
<dbReference type="SUPFAM" id="SSF46785">
    <property type="entry name" value="Winged helix' DNA-binding domain"/>
    <property type="match status" value="1"/>
</dbReference>
<dbReference type="InterPro" id="IPR030456">
    <property type="entry name" value="TF_fork_head_CS_2"/>
</dbReference>
<evidence type="ECO:0000313" key="4">
    <source>
        <dbReference type="EMBL" id="KAI6646344.1"/>
    </source>
</evidence>
<dbReference type="Proteomes" id="UP001165289">
    <property type="component" value="Unassembled WGS sequence"/>
</dbReference>
<dbReference type="PRINTS" id="PR00053">
    <property type="entry name" value="FORKHEAD"/>
</dbReference>
<dbReference type="PANTHER" id="PTHR46617">
    <property type="entry name" value="FORKHEAD BOX PROTEIN G1"/>
    <property type="match status" value="1"/>
</dbReference>
<sequence length="288" mass="32350">MSSLLRPTSPDYDMEVDVDSLEFQKREEQLSLLPSNQSDHILESLEKDDVFDMGVDGSSCEEKPAFSYNSLIMMAIRNSPDNKLTLSGIYDYISTHYPFYKRHKPGWQNSIRHNLSLNKCFIKIPRPYDDPGKGNYWTLSPECDDMFIGSPGGKLRKRSRSRKPKALRKYASCETMNHLGTEDSFTPLGSHRSLATSQTLLPIIGLQPQTLESTNHNLSKGKSFSMEALLSPATQHSLVPQLIIAHPQTPLVPQISLNPGMYIPNIQMLSHYPVSLIACQPGQDEPIS</sequence>
<dbReference type="InterPro" id="IPR047208">
    <property type="entry name" value="FOXG1"/>
</dbReference>
<evidence type="ECO:0000313" key="5">
    <source>
        <dbReference type="Proteomes" id="UP001165289"/>
    </source>
</evidence>
<name>A0AAV7JCA3_9METZ</name>
<dbReference type="PROSITE" id="PS00658">
    <property type="entry name" value="FORK_HEAD_2"/>
    <property type="match status" value="1"/>
</dbReference>
<dbReference type="SMART" id="SM00339">
    <property type="entry name" value="FH"/>
    <property type="match status" value="1"/>
</dbReference>
<evidence type="ECO:0000259" key="3">
    <source>
        <dbReference type="PROSITE" id="PS50039"/>
    </source>
</evidence>
<keyword evidence="1 2" id="KW-0238">DNA-binding</keyword>
<organism evidence="4 5">
    <name type="scientific">Oopsacas minuta</name>
    <dbReference type="NCBI Taxonomy" id="111878"/>
    <lineage>
        <taxon>Eukaryota</taxon>
        <taxon>Metazoa</taxon>
        <taxon>Porifera</taxon>
        <taxon>Hexactinellida</taxon>
        <taxon>Hexasterophora</taxon>
        <taxon>Lyssacinosida</taxon>
        <taxon>Leucopsacidae</taxon>
        <taxon>Oopsacas</taxon>
    </lineage>
</organism>
<dbReference type="FunFam" id="1.10.10.10:FF:000135">
    <property type="entry name" value="forkhead box protein G1"/>
    <property type="match status" value="1"/>
</dbReference>
<comment type="caution">
    <text evidence="4">The sequence shown here is derived from an EMBL/GenBank/DDBJ whole genome shotgun (WGS) entry which is preliminary data.</text>
</comment>
<proteinExistence type="predicted"/>
<evidence type="ECO:0000256" key="2">
    <source>
        <dbReference type="PROSITE-ProRule" id="PRU00089"/>
    </source>
</evidence>
<dbReference type="GO" id="GO:0006357">
    <property type="term" value="P:regulation of transcription by RNA polymerase II"/>
    <property type="evidence" value="ECO:0007669"/>
    <property type="project" value="TreeGrafter"/>
</dbReference>
<keyword evidence="2" id="KW-0539">Nucleus</keyword>
<dbReference type="PANTHER" id="PTHR46617:SF3">
    <property type="entry name" value="FORKHEAD BOX PROTEIN G1"/>
    <property type="match status" value="1"/>
</dbReference>
<dbReference type="InterPro" id="IPR036390">
    <property type="entry name" value="WH_DNA-bd_sf"/>
</dbReference>
<evidence type="ECO:0000256" key="1">
    <source>
        <dbReference type="ARBA" id="ARBA00023125"/>
    </source>
</evidence>
<dbReference type="GO" id="GO:0003700">
    <property type="term" value="F:DNA-binding transcription factor activity"/>
    <property type="evidence" value="ECO:0007669"/>
    <property type="project" value="InterPro"/>
</dbReference>